<protein>
    <recommendedName>
        <fullName evidence="3">F-box domain-containing protein</fullName>
    </recommendedName>
</protein>
<proteinExistence type="predicted"/>
<evidence type="ECO:0000313" key="2">
    <source>
        <dbReference type="Proteomes" id="UP000076842"/>
    </source>
</evidence>
<evidence type="ECO:0000313" key="1">
    <source>
        <dbReference type="EMBL" id="KZT60806.1"/>
    </source>
</evidence>
<dbReference type="Gene3D" id="3.80.10.10">
    <property type="entry name" value="Ribonuclease Inhibitor"/>
    <property type="match status" value="1"/>
</dbReference>
<reference evidence="1 2" key="1">
    <citation type="journal article" date="2016" name="Mol. Biol. Evol.">
        <title>Comparative Genomics of Early-Diverging Mushroom-Forming Fungi Provides Insights into the Origins of Lignocellulose Decay Capabilities.</title>
        <authorList>
            <person name="Nagy L.G."/>
            <person name="Riley R."/>
            <person name="Tritt A."/>
            <person name="Adam C."/>
            <person name="Daum C."/>
            <person name="Floudas D."/>
            <person name="Sun H."/>
            <person name="Yadav J.S."/>
            <person name="Pangilinan J."/>
            <person name="Larsson K.H."/>
            <person name="Matsuura K."/>
            <person name="Barry K."/>
            <person name="Labutti K."/>
            <person name="Kuo R."/>
            <person name="Ohm R.A."/>
            <person name="Bhattacharya S.S."/>
            <person name="Shirouzu T."/>
            <person name="Yoshinaga Y."/>
            <person name="Martin F.M."/>
            <person name="Grigoriev I.V."/>
            <person name="Hibbett D.S."/>
        </authorList>
    </citation>
    <scope>NUCLEOTIDE SEQUENCE [LARGE SCALE GENOMIC DNA]</scope>
    <source>
        <strain evidence="1 2">HHB12733</strain>
    </source>
</reference>
<gene>
    <name evidence="1" type="ORF">CALCODRAFT_553505</name>
</gene>
<sequence>MHPGLTSLELDMSWDISSSSTPGSMALEDCILAFLYRIESEATSLEALSLLLPAGLKNPIRSDKLLCQLMKLRTFEGDHRFFNSKTIDILSRLPCLTDMDLSLSSLPMIPLELGQTHQRVDISYFQSLETLYLAQDSPGTRALLKSVTGPLSCIDFSIPTPILSTTVRELVTVVSSFRESLIYLTMKFPRVSCIDGEDADWKDMSALLLCRRVKTFELQYISAGHPFRLSNDDLKAIQQAWPRLATFRVCWYQPIPHLAEEAPTGTRQDETTVSLSGILSLLKSCHSLKDIHVTMLQMTQLRSADAPEIPIMRSTSISAEYFIVDSVRQVALFLSVWLPKVQLEAKDPFNDKTRFNRKDVAKIMGILDSVHAYQKVSKDFKQFDTL</sequence>
<evidence type="ECO:0008006" key="3">
    <source>
        <dbReference type="Google" id="ProtNLM"/>
    </source>
</evidence>
<dbReference type="InterPro" id="IPR032675">
    <property type="entry name" value="LRR_dom_sf"/>
</dbReference>
<dbReference type="AlphaFoldDB" id="A0A165INQ9"/>
<dbReference type="Proteomes" id="UP000076842">
    <property type="component" value="Unassembled WGS sequence"/>
</dbReference>
<accession>A0A165INQ9</accession>
<dbReference type="InParanoid" id="A0A165INQ9"/>
<dbReference type="EMBL" id="KV423928">
    <property type="protein sequence ID" value="KZT60806.1"/>
    <property type="molecule type" value="Genomic_DNA"/>
</dbReference>
<keyword evidence="2" id="KW-1185">Reference proteome</keyword>
<organism evidence="1 2">
    <name type="scientific">Calocera cornea HHB12733</name>
    <dbReference type="NCBI Taxonomy" id="1353952"/>
    <lineage>
        <taxon>Eukaryota</taxon>
        <taxon>Fungi</taxon>
        <taxon>Dikarya</taxon>
        <taxon>Basidiomycota</taxon>
        <taxon>Agaricomycotina</taxon>
        <taxon>Dacrymycetes</taxon>
        <taxon>Dacrymycetales</taxon>
        <taxon>Dacrymycetaceae</taxon>
        <taxon>Calocera</taxon>
    </lineage>
</organism>
<name>A0A165INQ9_9BASI</name>